<dbReference type="PANTHER" id="PTHR21634:SF9">
    <property type="entry name" value="RE13835P"/>
    <property type="match status" value="1"/>
</dbReference>
<dbReference type="InterPro" id="IPR028086">
    <property type="entry name" value="FNIP_C_dom"/>
</dbReference>
<feature type="domain" description="Folliculin-interacting protein middle" evidence="2">
    <location>
        <begin position="375"/>
        <end position="422"/>
    </location>
</feature>
<sequence>MGLFNKLFSYSKTNNKHQPVSINFLEEHIRVLLFRECEFKGRKVLFDTNKKTSNNNGNHVTSKEPSNHLPHNQLAEMVFGSVAMGFNSCCFKIHLIQSKSQLMFTQVFPGPRHREKVRESFSSSSSQCLEQNSAVFDDSATSSTNSSASDQLSNYSCTSEIFGDSLSSLSSGNVYKKWLRSNNCLNSGSFGSSKDGASTSSHHRSSKLGFVLIINIPQDNEHYFLDFCMDHISLLESLMHRSRRLIEVAYTKPHTFELSMEEVSKISIKGIYNLVLSQNLTEKSLLYCDIRSVAFNSAPRNSFFTKLLRRNTLNKSGSGTSPYGNFINEFCELLHHTDNKNTSFFISGLITAVLSHHLGWVTSSMELDLEGGNSAIWNQLMNLYGAIGNPSKMSHTIVMGDSQEIVDRVLRCLAYFIKCCDIKINEVCRDNVEEENRFADEMYEKMKKKVEAVDVHRSLDKINNNYLKIGVFFKTKNSGSETFQFNNVTLQKTKSFTSNLFKDNDSDANDVVIKNNDIVNEISDDVVFTLGENEENVHSKSAADVSTNSESPKKSCSTNMRIIKMPMPRSTKKCKELRKNSDILSVFKGIIPEYMPDMVLQGTTSPKQDFIYKLKNDLALTSQQTQFGKYVEEVVAILANTQSWEVHLMSSHTYVIDPNATGLRVYMSQLISNMLESLFVMWKLQVPHENCISHLENKLQEICIRSKTLAQLLLKAPICSLELLNSTLHLDVNDVPLLMAIASIHTPQVTQKYGLSFQ</sequence>
<evidence type="ECO:0000256" key="1">
    <source>
        <dbReference type="SAM" id="MobiDB-lite"/>
    </source>
</evidence>
<dbReference type="GO" id="GO:0005737">
    <property type="term" value="C:cytoplasm"/>
    <property type="evidence" value="ECO:0007669"/>
    <property type="project" value="TreeGrafter"/>
</dbReference>
<evidence type="ECO:0000259" key="2">
    <source>
        <dbReference type="Pfam" id="PF14637"/>
    </source>
</evidence>
<gene>
    <name evidence="4" type="ORF">MELIAE_LOCUS8617</name>
</gene>
<organism evidence="4 5">
    <name type="scientific">Brassicogethes aeneus</name>
    <name type="common">Rape pollen beetle</name>
    <name type="synonym">Meligethes aeneus</name>
    <dbReference type="NCBI Taxonomy" id="1431903"/>
    <lineage>
        <taxon>Eukaryota</taxon>
        <taxon>Metazoa</taxon>
        <taxon>Ecdysozoa</taxon>
        <taxon>Arthropoda</taxon>
        <taxon>Hexapoda</taxon>
        <taxon>Insecta</taxon>
        <taxon>Pterygota</taxon>
        <taxon>Neoptera</taxon>
        <taxon>Endopterygota</taxon>
        <taxon>Coleoptera</taxon>
        <taxon>Polyphaga</taxon>
        <taxon>Cucujiformia</taxon>
        <taxon>Nitidulidae</taxon>
        <taxon>Meligethinae</taxon>
        <taxon>Brassicogethes</taxon>
    </lineage>
</organism>
<dbReference type="Pfam" id="PF14637">
    <property type="entry name" value="FNIP_M"/>
    <property type="match status" value="2"/>
</dbReference>
<evidence type="ECO:0000259" key="3">
    <source>
        <dbReference type="Pfam" id="PF14638"/>
    </source>
</evidence>
<dbReference type="Pfam" id="PF14638">
    <property type="entry name" value="FNIP_C"/>
    <property type="match status" value="1"/>
</dbReference>
<dbReference type="GO" id="GO:0051087">
    <property type="term" value="F:protein-folding chaperone binding"/>
    <property type="evidence" value="ECO:0007669"/>
    <property type="project" value="TreeGrafter"/>
</dbReference>
<accession>A0A9P0B7C2</accession>
<dbReference type="AlphaFoldDB" id="A0A9P0B7C2"/>
<reference evidence="4" key="1">
    <citation type="submission" date="2021-12" db="EMBL/GenBank/DDBJ databases">
        <authorList>
            <person name="King R."/>
        </authorList>
    </citation>
    <scope>NUCLEOTIDE SEQUENCE</scope>
</reference>
<evidence type="ECO:0000313" key="4">
    <source>
        <dbReference type="EMBL" id="CAH0558064.1"/>
    </source>
</evidence>
<dbReference type="InterPro" id="IPR028085">
    <property type="entry name" value="FNIP_mid_dom"/>
</dbReference>
<dbReference type="EMBL" id="OV121136">
    <property type="protein sequence ID" value="CAH0558064.1"/>
    <property type="molecule type" value="Genomic_DNA"/>
</dbReference>
<dbReference type="OrthoDB" id="10051712at2759"/>
<feature type="domain" description="Folliculin-interacting protein C-terminal" evidence="3">
    <location>
        <begin position="565"/>
        <end position="750"/>
    </location>
</feature>
<protein>
    <recommendedName>
        <fullName evidence="6">Folliculin-interacting protein 1</fullName>
    </recommendedName>
</protein>
<proteinExistence type="predicted"/>
<feature type="region of interest" description="Disordered" evidence="1">
    <location>
        <begin position="48"/>
        <end position="67"/>
    </location>
</feature>
<evidence type="ECO:0008006" key="6">
    <source>
        <dbReference type="Google" id="ProtNLM"/>
    </source>
</evidence>
<dbReference type="GO" id="GO:0042030">
    <property type="term" value="F:ATPase inhibitor activity"/>
    <property type="evidence" value="ECO:0007669"/>
    <property type="project" value="TreeGrafter"/>
</dbReference>
<dbReference type="PRINTS" id="PR02073">
    <property type="entry name" value="FOLLICULNIP1"/>
</dbReference>
<feature type="compositionally biased region" description="Polar residues" evidence="1">
    <location>
        <begin position="51"/>
        <end position="60"/>
    </location>
</feature>
<name>A0A9P0B7C2_BRAAE</name>
<dbReference type="Proteomes" id="UP001154078">
    <property type="component" value="Chromosome 5"/>
</dbReference>
<dbReference type="PANTHER" id="PTHR21634">
    <property type="entry name" value="RE13835P"/>
    <property type="match status" value="1"/>
</dbReference>
<keyword evidence="5" id="KW-1185">Reference proteome</keyword>
<evidence type="ECO:0000313" key="5">
    <source>
        <dbReference type="Proteomes" id="UP001154078"/>
    </source>
</evidence>
<feature type="domain" description="Folliculin-interacting protein middle" evidence="2">
    <location>
        <begin position="197"/>
        <end position="368"/>
    </location>
</feature>
<dbReference type="InterPro" id="IPR026156">
    <property type="entry name" value="FNIP_fam"/>
</dbReference>